<organism evidence="1 2">
    <name type="scientific">Terfezia boudieri ATCC MYA-4762</name>
    <dbReference type="NCBI Taxonomy" id="1051890"/>
    <lineage>
        <taxon>Eukaryota</taxon>
        <taxon>Fungi</taxon>
        <taxon>Dikarya</taxon>
        <taxon>Ascomycota</taxon>
        <taxon>Pezizomycotina</taxon>
        <taxon>Pezizomycetes</taxon>
        <taxon>Pezizales</taxon>
        <taxon>Pezizaceae</taxon>
        <taxon>Terfezia</taxon>
    </lineage>
</organism>
<dbReference type="Proteomes" id="UP000267821">
    <property type="component" value="Unassembled WGS sequence"/>
</dbReference>
<gene>
    <name evidence="1" type="ORF">L211DRAFT_843066</name>
</gene>
<proteinExistence type="predicted"/>
<accession>A0A3N4L833</accession>
<name>A0A3N4L833_9PEZI</name>
<dbReference type="AlphaFoldDB" id="A0A3N4L833"/>
<keyword evidence="2" id="KW-1185">Reference proteome</keyword>
<dbReference type="EMBL" id="ML121600">
    <property type="protein sequence ID" value="RPB19050.1"/>
    <property type="molecule type" value="Genomic_DNA"/>
</dbReference>
<evidence type="ECO:0000313" key="1">
    <source>
        <dbReference type="EMBL" id="RPB19050.1"/>
    </source>
</evidence>
<evidence type="ECO:0000313" key="2">
    <source>
        <dbReference type="Proteomes" id="UP000267821"/>
    </source>
</evidence>
<sequence length="52" mass="5775">MRAQLASLHRVILASLDSHSTDSPPQSFNDTLRVSNPSQKPHVYVTSYTAIH</sequence>
<protein>
    <submittedName>
        <fullName evidence="1">Uncharacterized protein</fullName>
    </submittedName>
</protein>
<reference evidence="1 2" key="1">
    <citation type="journal article" date="2018" name="Nat. Ecol. Evol.">
        <title>Pezizomycetes genomes reveal the molecular basis of ectomycorrhizal truffle lifestyle.</title>
        <authorList>
            <person name="Murat C."/>
            <person name="Payen T."/>
            <person name="Noel B."/>
            <person name="Kuo A."/>
            <person name="Morin E."/>
            <person name="Chen J."/>
            <person name="Kohler A."/>
            <person name="Krizsan K."/>
            <person name="Balestrini R."/>
            <person name="Da Silva C."/>
            <person name="Montanini B."/>
            <person name="Hainaut M."/>
            <person name="Levati E."/>
            <person name="Barry K.W."/>
            <person name="Belfiori B."/>
            <person name="Cichocki N."/>
            <person name="Clum A."/>
            <person name="Dockter R.B."/>
            <person name="Fauchery L."/>
            <person name="Guy J."/>
            <person name="Iotti M."/>
            <person name="Le Tacon F."/>
            <person name="Lindquist E.A."/>
            <person name="Lipzen A."/>
            <person name="Malagnac F."/>
            <person name="Mello A."/>
            <person name="Molinier V."/>
            <person name="Miyauchi S."/>
            <person name="Poulain J."/>
            <person name="Riccioni C."/>
            <person name="Rubini A."/>
            <person name="Sitrit Y."/>
            <person name="Splivallo R."/>
            <person name="Traeger S."/>
            <person name="Wang M."/>
            <person name="Zifcakova L."/>
            <person name="Wipf D."/>
            <person name="Zambonelli A."/>
            <person name="Paolocci F."/>
            <person name="Nowrousian M."/>
            <person name="Ottonello S."/>
            <person name="Baldrian P."/>
            <person name="Spatafora J.W."/>
            <person name="Henrissat B."/>
            <person name="Nagy L.G."/>
            <person name="Aury J.M."/>
            <person name="Wincker P."/>
            <person name="Grigoriev I.V."/>
            <person name="Bonfante P."/>
            <person name="Martin F.M."/>
        </authorList>
    </citation>
    <scope>NUCLEOTIDE SEQUENCE [LARGE SCALE GENOMIC DNA]</scope>
    <source>
        <strain evidence="1 2">ATCC MYA-4762</strain>
    </source>
</reference>
<dbReference type="InParanoid" id="A0A3N4L833"/>